<reference evidence="3 4" key="1">
    <citation type="submission" date="2018-08" db="EMBL/GenBank/DDBJ databases">
        <title>Genomic investigation of the strawberry pathogen Phytophthora fragariae indicates pathogenicity is determined by transcriptional variation in three key races.</title>
        <authorList>
            <person name="Adams T.M."/>
            <person name="Armitage A.D."/>
            <person name="Sobczyk M.K."/>
            <person name="Bates H.J."/>
            <person name="Dunwell J.M."/>
            <person name="Nellist C.F."/>
            <person name="Harrison R.J."/>
        </authorList>
    </citation>
    <scope>NUCLEOTIDE SEQUENCE [LARGE SCALE GENOMIC DNA]</scope>
    <source>
        <strain evidence="3 4">NOV-71</strain>
    </source>
</reference>
<feature type="signal peptide" evidence="2">
    <location>
        <begin position="1"/>
        <end position="25"/>
    </location>
</feature>
<evidence type="ECO:0000256" key="1">
    <source>
        <dbReference type="SAM" id="MobiDB-lite"/>
    </source>
</evidence>
<proteinExistence type="predicted"/>
<feature type="region of interest" description="Disordered" evidence="1">
    <location>
        <begin position="238"/>
        <end position="273"/>
    </location>
</feature>
<gene>
    <name evidence="3" type="ORF">PF007_g7305</name>
</gene>
<dbReference type="Proteomes" id="UP000441208">
    <property type="component" value="Unassembled WGS sequence"/>
</dbReference>
<dbReference type="EMBL" id="QXFZ01000290">
    <property type="protein sequence ID" value="KAE9122750.1"/>
    <property type="molecule type" value="Genomic_DNA"/>
</dbReference>
<feature type="chain" id="PRO_5025665564" description="HRDC domain-containing protein" evidence="2">
    <location>
        <begin position="26"/>
        <end position="360"/>
    </location>
</feature>
<keyword evidence="2" id="KW-0732">Signal</keyword>
<accession>A0A6A3STP2</accession>
<evidence type="ECO:0008006" key="5">
    <source>
        <dbReference type="Google" id="ProtNLM"/>
    </source>
</evidence>
<evidence type="ECO:0000313" key="3">
    <source>
        <dbReference type="EMBL" id="KAE9122750.1"/>
    </source>
</evidence>
<protein>
    <recommendedName>
        <fullName evidence="5">HRDC domain-containing protein</fullName>
    </recommendedName>
</protein>
<feature type="compositionally biased region" description="Pro residues" evidence="1">
    <location>
        <begin position="143"/>
        <end position="154"/>
    </location>
</feature>
<sequence>MRCDLTASLMVGLLSFQFHLRACCGVPAAIMTSLFDIAAELSQYNDNEASEAKVPAIHPQSALGILDETFETIYGARQYRLERKHLPLVRSTSMVQLQATRLAESKSAEVLDARLNRLASFRSPSTTAPRRMNPAIAVAGLIIPPPPSMPPPPDNSRKASNIDKDPDIAAKAVLRDVTNEIDQLVATSTSSVEEDEALLRMLSDKYIHARLSKLPGTPFVQLVRKKVTQKFDQLELRLRSRRTSSDPASMEDTGKQRSSDNDNNSGTNPAIPLDGVATWKALQRLTPEQHKMLQNLLQLPEEHLVRLPKAQLELVQFAKRYEKLVKATPDQLRHLPIEHQHLVRSVQIQQKQLTRVDDRR</sequence>
<evidence type="ECO:0000313" key="4">
    <source>
        <dbReference type="Proteomes" id="UP000441208"/>
    </source>
</evidence>
<organism evidence="3 4">
    <name type="scientific">Phytophthora fragariae</name>
    <dbReference type="NCBI Taxonomy" id="53985"/>
    <lineage>
        <taxon>Eukaryota</taxon>
        <taxon>Sar</taxon>
        <taxon>Stramenopiles</taxon>
        <taxon>Oomycota</taxon>
        <taxon>Peronosporomycetes</taxon>
        <taxon>Peronosporales</taxon>
        <taxon>Peronosporaceae</taxon>
        <taxon>Phytophthora</taxon>
    </lineage>
</organism>
<comment type="caution">
    <text evidence="3">The sequence shown here is derived from an EMBL/GenBank/DDBJ whole genome shotgun (WGS) entry which is preliminary data.</text>
</comment>
<dbReference type="AlphaFoldDB" id="A0A6A3STP2"/>
<name>A0A6A3STP2_9STRA</name>
<feature type="region of interest" description="Disordered" evidence="1">
    <location>
        <begin position="142"/>
        <end position="162"/>
    </location>
</feature>
<evidence type="ECO:0000256" key="2">
    <source>
        <dbReference type="SAM" id="SignalP"/>
    </source>
</evidence>